<accession>A0ABU7Z319</accession>
<name>A0ABU7Z319_9MICO</name>
<dbReference type="RefSeq" id="WP_278237258.1">
    <property type="nucleotide sequence ID" value="NZ_JBAGLP010000099.1"/>
</dbReference>
<dbReference type="EMBL" id="JBAGLP010000099">
    <property type="protein sequence ID" value="MEG3613826.1"/>
    <property type="molecule type" value="Genomic_DNA"/>
</dbReference>
<proteinExistence type="predicted"/>
<evidence type="ECO:0000259" key="1">
    <source>
        <dbReference type="SMART" id="SM00849"/>
    </source>
</evidence>
<dbReference type="SUPFAM" id="SSF56281">
    <property type="entry name" value="Metallo-hydrolase/oxidoreductase"/>
    <property type="match status" value="1"/>
</dbReference>
<dbReference type="Gene3D" id="3.60.15.10">
    <property type="entry name" value="Ribonuclease Z/Hydroxyacylglutathione hydrolase-like"/>
    <property type="match status" value="1"/>
</dbReference>
<dbReference type="EC" id="3.-.-.-" evidence="2"/>
<comment type="caution">
    <text evidence="2">The sequence shown here is derived from an EMBL/GenBank/DDBJ whole genome shotgun (WGS) entry which is preliminary data.</text>
</comment>
<dbReference type="GO" id="GO:0016787">
    <property type="term" value="F:hydrolase activity"/>
    <property type="evidence" value="ECO:0007669"/>
    <property type="project" value="UniProtKB-KW"/>
</dbReference>
<gene>
    <name evidence="2" type="ORF">V5O49_01675</name>
</gene>
<dbReference type="Proteomes" id="UP001310387">
    <property type="component" value="Unassembled WGS sequence"/>
</dbReference>
<evidence type="ECO:0000313" key="3">
    <source>
        <dbReference type="Proteomes" id="UP001310387"/>
    </source>
</evidence>
<dbReference type="InterPro" id="IPR050855">
    <property type="entry name" value="NDM-1-like"/>
</dbReference>
<protein>
    <submittedName>
        <fullName evidence="2">MBL fold metallo-hydrolase</fullName>
        <ecNumber evidence="2">3.-.-.-</ecNumber>
    </submittedName>
</protein>
<sequence>MAFHPVADDVLVRSSRRDATTSVLALGPGRRGGRRPALLVDPAWDDDELASIADELDARAVGVAAGLSTHAHHDHLLWHPRFGDVPRWASVRAARAVRQHRGALDAALTPEHRAPDVRALFAAVRPVEGDAVPDPHGELPATELVVHDAHAPGHTALWLPEAGVLVAGDMLSDVEPPLPWDEISGATDLAGYREGLERLAPFVARAAVVVPGHGTPSWRPQERLDADRRYVDALLAGRVPDDPRGAVPG</sequence>
<dbReference type="Pfam" id="PF00753">
    <property type="entry name" value="Lactamase_B"/>
    <property type="match status" value="1"/>
</dbReference>
<dbReference type="SMART" id="SM00849">
    <property type="entry name" value="Lactamase_B"/>
    <property type="match status" value="1"/>
</dbReference>
<organism evidence="2 3">
    <name type="scientific">Isoptericola haloaureus</name>
    <dbReference type="NCBI Taxonomy" id="1542902"/>
    <lineage>
        <taxon>Bacteria</taxon>
        <taxon>Bacillati</taxon>
        <taxon>Actinomycetota</taxon>
        <taxon>Actinomycetes</taxon>
        <taxon>Micrococcales</taxon>
        <taxon>Promicromonosporaceae</taxon>
        <taxon>Isoptericola</taxon>
    </lineage>
</organism>
<dbReference type="InterPro" id="IPR036866">
    <property type="entry name" value="RibonucZ/Hydroxyglut_hydro"/>
</dbReference>
<keyword evidence="3" id="KW-1185">Reference proteome</keyword>
<reference evidence="2" key="2">
    <citation type="submission" date="2024-02" db="EMBL/GenBank/DDBJ databases">
        <authorList>
            <person name="Prathaban M."/>
            <person name="Mythili R."/>
            <person name="Sharmila Devi N."/>
            <person name="Sobanaa M."/>
            <person name="Prathiviraj R."/>
            <person name="Selvin J."/>
        </authorList>
    </citation>
    <scope>NUCLEOTIDE SEQUENCE</scope>
    <source>
        <strain evidence="2">MP1014</strain>
    </source>
</reference>
<dbReference type="InterPro" id="IPR001279">
    <property type="entry name" value="Metallo-B-lactamas"/>
</dbReference>
<evidence type="ECO:0000313" key="2">
    <source>
        <dbReference type="EMBL" id="MEG3613826.1"/>
    </source>
</evidence>
<keyword evidence="2" id="KW-0378">Hydrolase</keyword>
<dbReference type="PANTHER" id="PTHR42951:SF22">
    <property type="entry name" value="METALLO BETA-LACTAMASE SUPERFAMILY LIPOPROTEIN"/>
    <property type="match status" value="1"/>
</dbReference>
<reference evidence="2" key="1">
    <citation type="journal article" date="2024" name="Antonie Van Leeuwenhoek">
        <title>Isoptericola haloaureus sp. nov., a dimorphic actinobacterium isolated from mangrove sediments of southeast India, implicating biosaline agricultural significance through nitrogen fixation and salt tolerance genes.</title>
        <authorList>
            <person name="Prathaban M."/>
            <person name="Prathiviraj R."/>
            <person name="Ravichandran M."/>
            <person name="Natarajan S.D."/>
            <person name="Sobanaa M."/>
            <person name="Hari Krishna Kumar S."/>
            <person name="Chandrasekar V."/>
            <person name="Selvin J."/>
        </authorList>
    </citation>
    <scope>NUCLEOTIDE SEQUENCE</scope>
    <source>
        <strain evidence="2">MP1014</strain>
    </source>
</reference>
<feature type="domain" description="Metallo-beta-lactamase" evidence="1">
    <location>
        <begin position="19"/>
        <end position="213"/>
    </location>
</feature>
<dbReference type="PANTHER" id="PTHR42951">
    <property type="entry name" value="METALLO-BETA-LACTAMASE DOMAIN-CONTAINING"/>
    <property type="match status" value="1"/>
</dbReference>